<dbReference type="EMBL" id="JBAWTH010000055">
    <property type="protein sequence ID" value="KAL2281720.1"/>
    <property type="molecule type" value="Genomic_DNA"/>
</dbReference>
<dbReference type="InterPro" id="IPR011701">
    <property type="entry name" value="MFS"/>
</dbReference>
<evidence type="ECO:0000256" key="5">
    <source>
        <dbReference type="ARBA" id="ARBA00023136"/>
    </source>
</evidence>
<dbReference type="SUPFAM" id="SSF103473">
    <property type="entry name" value="MFS general substrate transporter"/>
    <property type="match status" value="1"/>
</dbReference>
<evidence type="ECO:0000256" key="3">
    <source>
        <dbReference type="ARBA" id="ARBA00022692"/>
    </source>
</evidence>
<reference evidence="8 9" key="1">
    <citation type="submission" date="2024-03" db="EMBL/GenBank/DDBJ databases">
        <title>A high-quality draft genome sequence of Diaporthe vaccinii, a causative agent of upright dieback and viscid rot disease in cranberry plants.</title>
        <authorList>
            <person name="Sarrasin M."/>
            <person name="Lang B.F."/>
            <person name="Burger G."/>
        </authorList>
    </citation>
    <scope>NUCLEOTIDE SEQUENCE [LARGE SCALE GENOMIC DNA]</scope>
    <source>
        <strain evidence="8 9">IS7</strain>
    </source>
</reference>
<keyword evidence="4 6" id="KW-1133">Transmembrane helix</keyword>
<feature type="transmembrane region" description="Helical" evidence="6">
    <location>
        <begin position="202"/>
        <end position="223"/>
    </location>
</feature>
<proteinExistence type="predicted"/>
<feature type="domain" description="Major facilitator superfamily (MFS) profile" evidence="7">
    <location>
        <begin position="105"/>
        <end position="519"/>
    </location>
</feature>
<dbReference type="Proteomes" id="UP001600888">
    <property type="component" value="Unassembled WGS sequence"/>
</dbReference>
<feature type="transmembrane region" description="Helical" evidence="6">
    <location>
        <begin position="143"/>
        <end position="161"/>
    </location>
</feature>
<evidence type="ECO:0000313" key="8">
    <source>
        <dbReference type="EMBL" id="KAL2281720.1"/>
    </source>
</evidence>
<keyword evidence="5 6" id="KW-0472">Membrane</keyword>
<feature type="transmembrane region" description="Helical" evidence="6">
    <location>
        <begin position="458"/>
        <end position="479"/>
    </location>
</feature>
<feature type="transmembrane region" description="Helical" evidence="6">
    <location>
        <begin position="333"/>
        <end position="358"/>
    </location>
</feature>
<name>A0ABR4EGY9_9PEZI</name>
<dbReference type="Pfam" id="PF07690">
    <property type="entry name" value="MFS_1"/>
    <property type="match status" value="1"/>
</dbReference>
<dbReference type="Gene3D" id="1.20.1250.20">
    <property type="entry name" value="MFS general substrate transporter like domains"/>
    <property type="match status" value="1"/>
</dbReference>
<evidence type="ECO:0000259" key="7">
    <source>
        <dbReference type="PROSITE" id="PS50850"/>
    </source>
</evidence>
<accession>A0ABR4EGY9</accession>
<evidence type="ECO:0000256" key="4">
    <source>
        <dbReference type="ARBA" id="ARBA00022989"/>
    </source>
</evidence>
<evidence type="ECO:0000256" key="1">
    <source>
        <dbReference type="ARBA" id="ARBA00004141"/>
    </source>
</evidence>
<gene>
    <name evidence="8" type="ORF">FJTKL_11401</name>
</gene>
<dbReference type="PANTHER" id="PTHR43791">
    <property type="entry name" value="PERMEASE-RELATED"/>
    <property type="match status" value="1"/>
</dbReference>
<feature type="transmembrane region" description="Helical" evidence="6">
    <location>
        <begin position="370"/>
        <end position="391"/>
    </location>
</feature>
<feature type="transmembrane region" description="Helical" evidence="6">
    <location>
        <begin position="230"/>
        <end position="253"/>
    </location>
</feature>
<feature type="transmembrane region" description="Helical" evidence="6">
    <location>
        <begin position="491"/>
        <end position="511"/>
    </location>
</feature>
<dbReference type="InterPro" id="IPR036259">
    <property type="entry name" value="MFS_trans_sf"/>
</dbReference>
<keyword evidence="9" id="KW-1185">Reference proteome</keyword>
<comment type="caution">
    <text evidence="8">The sequence shown here is derived from an EMBL/GenBank/DDBJ whole genome shotgun (WGS) entry which is preliminary data.</text>
</comment>
<dbReference type="InterPro" id="IPR020846">
    <property type="entry name" value="MFS_dom"/>
</dbReference>
<keyword evidence="2" id="KW-0813">Transport</keyword>
<evidence type="ECO:0000313" key="9">
    <source>
        <dbReference type="Proteomes" id="UP001600888"/>
    </source>
</evidence>
<feature type="transmembrane region" description="Helical" evidence="6">
    <location>
        <begin position="265"/>
        <end position="285"/>
    </location>
</feature>
<dbReference type="PROSITE" id="PS50850">
    <property type="entry name" value="MFS"/>
    <property type="match status" value="1"/>
</dbReference>
<feature type="transmembrane region" description="Helical" evidence="6">
    <location>
        <begin position="398"/>
        <end position="418"/>
    </location>
</feature>
<feature type="transmembrane region" description="Helical" evidence="6">
    <location>
        <begin position="424"/>
        <end position="446"/>
    </location>
</feature>
<evidence type="ECO:0000256" key="6">
    <source>
        <dbReference type="SAM" id="Phobius"/>
    </source>
</evidence>
<protein>
    <recommendedName>
        <fullName evidence="7">Major facilitator superfamily (MFS) profile domain-containing protein</fullName>
    </recommendedName>
</protein>
<organism evidence="8 9">
    <name type="scientific">Diaporthe vaccinii</name>
    <dbReference type="NCBI Taxonomy" id="105482"/>
    <lineage>
        <taxon>Eukaryota</taxon>
        <taxon>Fungi</taxon>
        <taxon>Dikarya</taxon>
        <taxon>Ascomycota</taxon>
        <taxon>Pezizomycotina</taxon>
        <taxon>Sordariomycetes</taxon>
        <taxon>Sordariomycetidae</taxon>
        <taxon>Diaporthales</taxon>
        <taxon>Diaporthaceae</taxon>
        <taxon>Diaporthe</taxon>
        <taxon>Diaporthe eres species complex</taxon>
    </lineage>
</organism>
<feature type="transmembrane region" description="Helical" evidence="6">
    <location>
        <begin position="173"/>
        <end position="196"/>
    </location>
</feature>
<sequence length="548" mass="61018">MSLGQNMMIEKATGLQDFPYRLPRNILSHAIMSEEVNKDLEVVVLKSDGVDRSSNEKTLRKAESVDSFHHDEAAKVLVDYVSAGGPEEWSLLEEKSLIRKIDRRLLPVLAFTFFLTWYDKGILSQAAIFGLRDDLKLEVGNRYSFSSSIFYIGYLIGCWPITMLAQKFPTARVVSAVVTIWGICVILTAVCSNYQGLYTQRFFLGFLESGVSPIFVLISGSWYKKVEQPLRIGCFAAFVGPAIILSVLINYGFGKIEGSLAPWKSMFLFAGGITTVWGLTIPFILPADPISARGLTARERYIAVARIRSNNAGVRNTHLKLDQVRETLMDLKFWLCFFFTIFALIVNGPTSSFVPIIIKGFGYSTFESLLLNMPTGAVAFLQILGTSYLAVKRPMWRCWIAISCQFFSTLAALLLWLLPLSERGGLLFACFTIGCGIPGSILMLSTQLANTAGYTKRATASAGIYVAYCVGNIIGPLVFREQDAPRYKVGFIVVVASTLAAALLLLAYRYVCLAHNRSRDRAGFMESFEHAYEDDLTDLKNPHFRYVV</sequence>
<dbReference type="PANTHER" id="PTHR43791:SF35">
    <property type="entry name" value="MAJOR FACILITATOR SUPERFAMILY (MFS) PROFILE DOMAIN-CONTAINING PROTEIN"/>
    <property type="match status" value="1"/>
</dbReference>
<comment type="subcellular location">
    <subcellularLocation>
        <location evidence="1">Membrane</location>
        <topology evidence="1">Multi-pass membrane protein</topology>
    </subcellularLocation>
</comment>
<keyword evidence="3 6" id="KW-0812">Transmembrane</keyword>
<feature type="transmembrane region" description="Helical" evidence="6">
    <location>
        <begin position="105"/>
        <end position="131"/>
    </location>
</feature>
<evidence type="ECO:0000256" key="2">
    <source>
        <dbReference type="ARBA" id="ARBA00022448"/>
    </source>
</evidence>